<dbReference type="RefSeq" id="WP_111163958.1">
    <property type="nucleotide sequence ID" value="NZ_PCDP01000075.1"/>
</dbReference>
<name>A0A2W4C9Z3_9HYPH</name>
<protein>
    <submittedName>
        <fullName evidence="2">Uncharacterized protein</fullName>
    </submittedName>
</protein>
<dbReference type="OrthoDB" id="8399460at2"/>
<evidence type="ECO:0000313" key="3">
    <source>
        <dbReference type="Proteomes" id="UP000248925"/>
    </source>
</evidence>
<dbReference type="Gene3D" id="2.60.40.2420">
    <property type="match status" value="1"/>
</dbReference>
<sequence length="141" mass="15197">MRLRFKELGFLLASSSAVLLAQNSGAASMNGQTIFGTTNDPRIQRCGIHVIGEDWLSVTPFIETAEGFDGSFDLGVTKTSKAGSSQTRQSNHIKAGVLSGSRIWVDRPARIDIEMNVKDDGGKVVCRLTQAFSLPEPATKL</sequence>
<evidence type="ECO:0000313" key="2">
    <source>
        <dbReference type="EMBL" id="PZM08178.1"/>
    </source>
</evidence>
<gene>
    <name evidence="2" type="ORF">CPY51_29600</name>
</gene>
<comment type="caution">
    <text evidence="2">The sequence shown here is derived from an EMBL/GenBank/DDBJ whole genome shotgun (WGS) entry which is preliminary data.</text>
</comment>
<keyword evidence="1" id="KW-0732">Signal</keyword>
<dbReference type="InterPro" id="IPR053722">
    <property type="entry name" value="Curli_assembly_CsgC/AgfC"/>
</dbReference>
<dbReference type="Proteomes" id="UP000248925">
    <property type="component" value="Unassembled WGS sequence"/>
</dbReference>
<keyword evidence="3" id="KW-1185">Reference proteome</keyword>
<accession>A0A2W4C9Z3</accession>
<dbReference type="NCBIfam" id="NF041112">
    <property type="entry name" value="chap_CsgH_alph"/>
    <property type="match status" value="1"/>
</dbReference>
<evidence type="ECO:0000256" key="1">
    <source>
        <dbReference type="SAM" id="SignalP"/>
    </source>
</evidence>
<dbReference type="AlphaFoldDB" id="A0A2W4C9Z3"/>
<organism evidence="2 3">
    <name type="scientific">Rhizobium tubonense</name>
    <dbReference type="NCBI Taxonomy" id="484088"/>
    <lineage>
        <taxon>Bacteria</taxon>
        <taxon>Pseudomonadati</taxon>
        <taxon>Pseudomonadota</taxon>
        <taxon>Alphaproteobacteria</taxon>
        <taxon>Hyphomicrobiales</taxon>
        <taxon>Rhizobiaceae</taxon>
        <taxon>Rhizobium/Agrobacterium group</taxon>
        <taxon>Rhizobium</taxon>
    </lineage>
</organism>
<feature type="chain" id="PRO_5016061126" evidence="1">
    <location>
        <begin position="22"/>
        <end position="141"/>
    </location>
</feature>
<dbReference type="InterPro" id="IPR047726">
    <property type="entry name" value="CsgH_dom"/>
</dbReference>
<dbReference type="EMBL" id="PCDP01000075">
    <property type="protein sequence ID" value="PZM08178.1"/>
    <property type="molecule type" value="Genomic_DNA"/>
</dbReference>
<reference evidence="2 3" key="1">
    <citation type="journal article" date="2018" name="Sci. Rep.">
        <title>Rhizobium tumorigenes sp. nov., a novel plant tumorigenic bacterium isolated from cane gall tumors on thornless blackberry.</title>
        <authorList>
            <person name="Kuzmanovi N."/>
            <person name="Smalla K."/>
            <person name="Gronow S."/>
            <person name="PuBawska J."/>
        </authorList>
    </citation>
    <scope>NUCLEOTIDE SEQUENCE [LARGE SCALE GENOMIC DNA]</scope>
    <source>
        <strain evidence="2 3">CCBAU 85046</strain>
    </source>
</reference>
<proteinExistence type="predicted"/>
<feature type="signal peptide" evidence="1">
    <location>
        <begin position="1"/>
        <end position="21"/>
    </location>
</feature>